<dbReference type="InterPro" id="IPR016187">
    <property type="entry name" value="CTDL_fold"/>
</dbReference>
<organism evidence="3 4">
    <name type="scientific">Tegillarca granosa</name>
    <name type="common">Malaysian cockle</name>
    <name type="synonym">Anadara granosa</name>
    <dbReference type="NCBI Taxonomy" id="220873"/>
    <lineage>
        <taxon>Eukaryota</taxon>
        <taxon>Metazoa</taxon>
        <taxon>Spiralia</taxon>
        <taxon>Lophotrochozoa</taxon>
        <taxon>Mollusca</taxon>
        <taxon>Bivalvia</taxon>
        <taxon>Autobranchia</taxon>
        <taxon>Pteriomorphia</taxon>
        <taxon>Arcoida</taxon>
        <taxon>Arcoidea</taxon>
        <taxon>Arcidae</taxon>
        <taxon>Tegillarca</taxon>
    </lineage>
</organism>
<sequence>MIMLLKVLTGELCFKSLRPPNLNECTKKQLQEYFENSYDLNESLFTAFKDDSVFYKCPDRLRLPLIFYFCHTACVYVNKLMLAGLIKERVNLEFETMFETGVDEMSWDDTENYRMGGSYNWPSLDEVVEYRRKVRSLILKVIQDTPLELPITMESPWVSGPVNKNPFIPVDGKKVTIGKPKDFPSYGWDNEYGEVNCSVPAFEATKYLITNRQFLEFVKAGGYENKTFWTEEAWQWKEFRQAKHPVFWICNKGMFNILYRAMFDVIDLPMDWPVDATYHEARAFCAWMGPDYRLPLEAEHNVMRGEQLPPSAGVKSDIIFQDKTENNINFVYGSSTPVNMFSPTSLGFHDVAGNIWEWTEDHFNGLSGFHTHWLYDDFSSPCFDGRHNLILGGSWISTGDEASRFARFAFRRHFIQHADNPFLLENEKLKAVKVPSTNTQYGFDSVQALEGILELEFGYRKSFPAVIAQLCKHYVQIFNCGLTSCVWLGSGVGRGPFEFTNVFQNMLAIDFGGRFIDTATKLQNGEIITFTNQNGEECTAGVDDNANVKSITFKQLTWLPNEVDSHDMVIVTFLERTQNPVGELSLKP</sequence>
<dbReference type="SUPFAM" id="SSF56436">
    <property type="entry name" value="C-type lectin-like"/>
    <property type="match status" value="1"/>
</dbReference>
<dbReference type="PANTHER" id="PTHR23150:SF26">
    <property type="entry name" value="GENERIC METHYLTRANSFERASE"/>
    <property type="match status" value="1"/>
</dbReference>
<dbReference type="InterPro" id="IPR005532">
    <property type="entry name" value="SUMF_dom"/>
</dbReference>
<dbReference type="InterPro" id="IPR051043">
    <property type="entry name" value="Sulfatase_Mod_Factor_Kinase"/>
</dbReference>
<dbReference type="EMBL" id="JARBDR010000813">
    <property type="protein sequence ID" value="KAJ8306303.1"/>
    <property type="molecule type" value="Genomic_DNA"/>
</dbReference>
<comment type="caution">
    <text evidence="3">The sequence shown here is derived from an EMBL/GenBank/DDBJ whole genome shotgun (WGS) entry which is preliminary data.</text>
</comment>
<reference evidence="3 4" key="1">
    <citation type="submission" date="2022-12" db="EMBL/GenBank/DDBJ databases">
        <title>Chromosome-level genome of Tegillarca granosa.</title>
        <authorList>
            <person name="Kim J."/>
        </authorList>
    </citation>
    <scope>NUCLEOTIDE SEQUENCE [LARGE SCALE GENOMIC DNA]</scope>
    <source>
        <strain evidence="3">Teg-2019</strain>
        <tissue evidence="3">Adductor muscle</tissue>
    </source>
</reference>
<accession>A0ABQ9EM37</accession>
<gene>
    <name evidence="3" type="ORF">KUTeg_016848</name>
</gene>
<keyword evidence="4" id="KW-1185">Reference proteome</keyword>
<dbReference type="Pfam" id="PF03781">
    <property type="entry name" value="FGE-sulfatase"/>
    <property type="match status" value="1"/>
</dbReference>
<evidence type="ECO:0000313" key="3">
    <source>
        <dbReference type="EMBL" id="KAJ8306303.1"/>
    </source>
</evidence>
<name>A0ABQ9EM37_TEGGR</name>
<proteinExistence type="inferred from homology"/>
<feature type="domain" description="Sulfatase-modifying factor enzyme-like" evidence="2">
    <location>
        <begin position="170"/>
        <end position="414"/>
    </location>
</feature>
<protein>
    <recommendedName>
        <fullName evidence="2">Sulfatase-modifying factor enzyme-like domain-containing protein</fullName>
    </recommendedName>
</protein>
<dbReference type="Gene3D" id="3.90.1580.10">
    <property type="entry name" value="paralog of FGE (formylglycine-generating enzyme)"/>
    <property type="match status" value="1"/>
</dbReference>
<evidence type="ECO:0000313" key="4">
    <source>
        <dbReference type="Proteomes" id="UP001217089"/>
    </source>
</evidence>
<comment type="similarity">
    <text evidence="1">Belongs to the sulfatase-modifying factor family.</text>
</comment>
<evidence type="ECO:0000256" key="1">
    <source>
        <dbReference type="ARBA" id="ARBA00005310"/>
    </source>
</evidence>
<dbReference type="PANTHER" id="PTHR23150">
    <property type="entry name" value="SULFATASE MODIFYING FACTOR 1, 2"/>
    <property type="match status" value="1"/>
</dbReference>
<dbReference type="Proteomes" id="UP001217089">
    <property type="component" value="Unassembled WGS sequence"/>
</dbReference>
<dbReference type="InterPro" id="IPR042095">
    <property type="entry name" value="SUMF_sf"/>
</dbReference>
<evidence type="ECO:0000259" key="2">
    <source>
        <dbReference type="Pfam" id="PF03781"/>
    </source>
</evidence>